<dbReference type="OrthoDB" id="3650679at2759"/>
<keyword evidence="2" id="KW-1185">Reference proteome</keyword>
<reference evidence="1" key="1">
    <citation type="submission" date="2020-01" db="EMBL/GenBank/DDBJ databases">
        <authorList>
            <consortium name="DOE Joint Genome Institute"/>
            <person name="Haridas S."/>
            <person name="Albert R."/>
            <person name="Binder M."/>
            <person name="Bloem J."/>
            <person name="Labutti K."/>
            <person name="Salamov A."/>
            <person name="Andreopoulos B."/>
            <person name="Baker S.E."/>
            <person name="Barry K."/>
            <person name="Bills G."/>
            <person name="Bluhm B.H."/>
            <person name="Cannon C."/>
            <person name="Castanera R."/>
            <person name="Culley D.E."/>
            <person name="Daum C."/>
            <person name="Ezra D."/>
            <person name="Gonzalez J.B."/>
            <person name="Henrissat B."/>
            <person name="Kuo A."/>
            <person name="Liang C."/>
            <person name="Lipzen A."/>
            <person name="Lutzoni F."/>
            <person name="Magnuson J."/>
            <person name="Mondo S."/>
            <person name="Nolan M."/>
            <person name="Ohm R."/>
            <person name="Pangilinan J."/>
            <person name="Park H.-J."/>
            <person name="Ramirez L."/>
            <person name="Alfaro M."/>
            <person name="Sun H."/>
            <person name="Tritt A."/>
            <person name="Yoshinaga Y."/>
            <person name="Zwiers L.-H."/>
            <person name="Turgeon B.G."/>
            <person name="Goodwin S.B."/>
            <person name="Spatafora J.W."/>
            <person name="Crous P.W."/>
            <person name="Grigoriev I.V."/>
        </authorList>
    </citation>
    <scope>NUCLEOTIDE SEQUENCE</scope>
    <source>
        <strain evidence="1">P77</strain>
    </source>
</reference>
<proteinExistence type="predicted"/>
<protein>
    <submittedName>
        <fullName evidence="1">Uncharacterized protein</fullName>
    </submittedName>
</protein>
<gene>
    <name evidence="1" type="ORF">BDW02DRAFT_645173</name>
</gene>
<dbReference type="AlphaFoldDB" id="A0A6A5KNV0"/>
<dbReference type="Proteomes" id="UP000800040">
    <property type="component" value="Unassembled WGS sequence"/>
</dbReference>
<accession>A0A6A5KNV0</accession>
<evidence type="ECO:0000313" key="1">
    <source>
        <dbReference type="EMBL" id="KAF1837632.1"/>
    </source>
</evidence>
<name>A0A6A5KNV0_9PLEO</name>
<sequence>MAFRFLDLAAELRNRIYHLAAIDDEPMHPYGRRYGTYLGLTRVCHQIRKEYLPIQRRAASIAFIWRTARVVSECLATLYCGADTGPRKLIIMLESGNEFFGANIPLLLALPMPSPSVTIRSPLQDDFMRKMLRYGIEAEVKFVQEEKMALVQFLKDGHPALVESIENGNDRYEGVCLLGHYGLPLAQLFCSPGWRMPGN</sequence>
<organism evidence="1 2">
    <name type="scientific">Decorospora gaudefroyi</name>
    <dbReference type="NCBI Taxonomy" id="184978"/>
    <lineage>
        <taxon>Eukaryota</taxon>
        <taxon>Fungi</taxon>
        <taxon>Dikarya</taxon>
        <taxon>Ascomycota</taxon>
        <taxon>Pezizomycotina</taxon>
        <taxon>Dothideomycetes</taxon>
        <taxon>Pleosporomycetidae</taxon>
        <taxon>Pleosporales</taxon>
        <taxon>Pleosporineae</taxon>
        <taxon>Pleosporaceae</taxon>
        <taxon>Decorospora</taxon>
    </lineage>
</organism>
<evidence type="ECO:0000313" key="2">
    <source>
        <dbReference type="Proteomes" id="UP000800040"/>
    </source>
</evidence>
<dbReference type="EMBL" id="ML975259">
    <property type="protein sequence ID" value="KAF1837632.1"/>
    <property type="molecule type" value="Genomic_DNA"/>
</dbReference>